<sequence length="260" mass="29319">MSVNCSPGPLLSNIFIRTFVRSININTRVDAPLASLAVQVGRLVIFEEPSLSNRRQHLINNIGLDPPIVAQRHGPAKDALLSKHSSVTASPFFYSFDVSIHFAIYILFRNPPGNTVRKDMARLAKGASTRVLISMLLTKERMKIFDNKGPGEQLLEMFQLLEKIGARDVDKEPTIDHKTVLCHLKKAECKRKFNVCVPHDQIVKHLMDRISVCESLLGPNKTDAFFKRAIMYDNLRKGSWPMEGESTVVARSNIDHNLFK</sequence>
<proteinExistence type="predicted"/>
<keyword evidence="2" id="KW-1185">Reference proteome</keyword>
<protein>
    <submittedName>
        <fullName evidence="1">Uncharacterized protein</fullName>
    </submittedName>
</protein>
<dbReference type="Proteomes" id="UP000617340">
    <property type="component" value="Unassembled WGS sequence"/>
</dbReference>
<evidence type="ECO:0000313" key="1">
    <source>
        <dbReference type="EMBL" id="KAF7388243.1"/>
    </source>
</evidence>
<evidence type="ECO:0000313" key="2">
    <source>
        <dbReference type="Proteomes" id="UP000617340"/>
    </source>
</evidence>
<comment type="caution">
    <text evidence="1">The sequence shown here is derived from an EMBL/GenBank/DDBJ whole genome shotgun (WGS) entry which is preliminary data.</text>
</comment>
<reference evidence="1" key="1">
    <citation type="journal article" date="2020" name="G3 (Bethesda)">
        <title>High-Quality Assemblies for Three Invasive Social Wasps from the &lt;i&gt;Vespula&lt;/i&gt; Genus.</title>
        <authorList>
            <person name="Harrop T.W.R."/>
            <person name="Guhlin J."/>
            <person name="McLaughlin G.M."/>
            <person name="Permina E."/>
            <person name="Stockwell P."/>
            <person name="Gilligan J."/>
            <person name="Le Lec M.F."/>
            <person name="Gruber M.A.M."/>
            <person name="Quinn O."/>
            <person name="Lovegrove M."/>
            <person name="Duncan E.J."/>
            <person name="Remnant E.J."/>
            <person name="Van Eeckhoven J."/>
            <person name="Graham B."/>
            <person name="Knapp R.A."/>
            <person name="Langford K.W."/>
            <person name="Kronenberg Z."/>
            <person name="Press M.O."/>
            <person name="Eacker S.M."/>
            <person name="Wilson-Rankin E.E."/>
            <person name="Purcell J."/>
            <person name="Lester P.J."/>
            <person name="Dearden P.K."/>
        </authorList>
    </citation>
    <scope>NUCLEOTIDE SEQUENCE</scope>
    <source>
        <strain evidence="1">Linc-1</strain>
    </source>
</reference>
<dbReference type="EMBL" id="JACSDZ010000013">
    <property type="protein sequence ID" value="KAF7388243.1"/>
    <property type="molecule type" value="Genomic_DNA"/>
</dbReference>
<accession>A0A834JGH7</accession>
<gene>
    <name evidence="1" type="ORF">HZH68_012185</name>
</gene>
<organism evidence="1 2">
    <name type="scientific">Vespula germanica</name>
    <name type="common">German yellow jacket</name>
    <name type="synonym">Paravespula germanica</name>
    <dbReference type="NCBI Taxonomy" id="30212"/>
    <lineage>
        <taxon>Eukaryota</taxon>
        <taxon>Metazoa</taxon>
        <taxon>Ecdysozoa</taxon>
        <taxon>Arthropoda</taxon>
        <taxon>Hexapoda</taxon>
        <taxon>Insecta</taxon>
        <taxon>Pterygota</taxon>
        <taxon>Neoptera</taxon>
        <taxon>Endopterygota</taxon>
        <taxon>Hymenoptera</taxon>
        <taxon>Apocrita</taxon>
        <taxon>Aculeata</taxon>
        <taxon>Vespoidea</taxon>
        <taxon>Vespidae</taxon>
        <taxon>Vespinae</taxon>
        <taxon>Vespula</taxon>
    </lineage>
</organism>
<name>A0A834JGH7_VESGE</name>
<dbReference type="AlphaFoldDB" id="A0A834JGH7"/>